<dbReference type="SUPFAM" id="SSF50692">
    <property type="entry name" value="ADC-like"/>
    <property type="match status" value="1"/>
</dbReference>
<dbReference type="PROSITE" id="PS51379">
    <property type="entry name" value="4FE4S_FER_2"/>
    <property type="match status" value="3"/>
</dbReference>
<dbReference type="Proteomes" id="UP000007089">
    <property type="component" value="Chromosome"/>
</dbReference>
<dbReference type="Gene3D" id="2.40.40.20">
    <property type="match status" value="1"/>
</dbReference>
<dbReference type="CDD" id="cd02784">
    <property type="entry name" value="MopB_CT_PHLH"/>
    <property type="match status" value="1"/>
</dbReference>
<protein>
    <submittedName>
        <fullName evidence="2">4Fe-4S ferredoxin iron-sulfur binding domain protein</fullName>
    </submittedName>
</protein>
<evidence type="ECO:0000313" key="2">
    <source>
        <dbReference type="EMBL" id="ACL64200.1"/>
    </source>
</evidence>
<keyword evidence="3" id="KW-1185">Reference proteome</keyword>
<reference evidence="2" key="1">
    <citation type="submission" date="2009-01" db="EMBL/GenBank/DDBJ databases">
        <title>Complete sequence of Anaeromyxobacter dehalogenans 2CP-1.</title>
        <authorList>
            <consortium name="US DOE Joint Genome Institute"/>
            <person name="Lucas S."/>
            <person name="Copeland A."/>
            <person name="Lapidus A."/>
            <person name="Glavina del Rio T."/>
            <person name="Dalin E."/>
            <person name="Tice H."/>
            <person name="Bruce D."/>
            <person name="Goodwin L."/>
            <person name="Pitluck S."/>
            <person name="Saunders E."/>
            <person name="Brettin T."/>
            <person name="Detter J.C."/>
            <person name="Han C."/>
            <person name="Larimer F."/>
            <person name="Land M."/>
            <person name="Hauser L."/>
            <person name="Kyrpides N."/>
            <person name="Ovchinnikova G."/>
            <person name="Beliaev A.S."/>
            <person name="Richardson P."/>
        </authorList>
    </citation>
    <scope>NUCLEOTIDE SEQUENCE</scope>
    <source>
        <strain evidence="2">2CP-1</strain>
    </source>
</reference>
<dbReference type="Gene3D" id="2.20.25.90">
    <property type="entry name" value="ADC-like domains"/>
    <property type="match status" value="1"/>
</dbReference>
<feature type="domain" description="4Fe-4S ferredoxin-type" evidence="1">
    <location>
        <begin position="753"/>
        <end position="783"/>
    </location>
</feature>
<dbReference type="CDD" id="cd10551">
    <property type="entry name" value="PsrB"/>
    <property type="match status" value="1"/>
</dbReference>
<name>B8JDV5_ANAD2</name>
<evidence type="ECO:0000313" key="3">
    <source>
        <dbReference type="Proteomes" id="UP000007089"/>
    </source>
</evidence>
<dbReference type="InterPro" id="IPR009010">
    <property type="entry name" value="Asp_de-COase-like_dom_sf"/>
</dbReference>
<gene>
    <name evidence="2" type="ordered locus">A2cp1_0848</name>
</gene>
<dbReference type="Gene3D" id="3.30.70.20">
    <property type="match status" value="2"/>
</dbReference>
<dbReference type="InterPro" id="IPR017896">
    <property type="entry name" value="4Fe4S_Fe-S-bd"/>
</dbReference>
<dbReference type="KEGG" id="acp:A2cp1_0848"/>
<dbReference type="Gene3D" id="3.40.50.740">
    <property type="match status" value="1"/>
</dbReference>
<dbReference type="HOGENOM" id="CLU_306470_0_0_7"/>
<evidence type="ECO:0000259" key="1">
    <source>
        <dbReference type="PROSITE" id="PS51379"/>
    </source>
</evidence>
<dbReference type="PANTHER" id="PTHR42783">
    <property type="entry name" value="GLUTAMATE SYNTHASE [NADPH] SMALL CHAIN"/>
    <property type="match status" value="1"/>
</dbReference>
<feature type="domain" description="4Fe-4S ferredoxin-type" evidence="1">
    <location>
        <begin position="807"/>
        <end position="839"/>
    </location>
</feature>
<dbReference type="SUPFAM" id="SSF53706">
    <property type="entry name" value="Formate dehydrogenase/DMSO reductase, domains 1-3"/>
    <property type="match status" value="1"/>
</dbReference>
<dbReference type="Gene3D" id="3.30.2070.10">
    <property type="entry name" value="Formate dehydrogenase/DMSO reductase"/>
    <property type="match status" value="1"/>
</dbReference>
<accession>B8JDV5</accession>
<dbReference type="Pfam" id="PF12838">
    <property type="entry name" value="Fer4_7"/>
    <property type="match status" value="1"/>
</dbReference>
<dbReference type="SUPFAM" id="SSF54862">
    <property type="entry name" value="4Fe-4S ferredoxins"/>
    <property type="match status" value="1"/>
</dbReference>
<organism evidence="2 3">
    <name type="scientific">Anaeromyxobacter dehalogenans (strain ATCC BAA-258 / DSM 21875 / 2CP-1)</name>
    <dbReference type="NCBI Taxonomy" id="455488"/>
    <lineage>
        <taxon>Bacteria</taxon>
        <taxon>Pseudomonadati</taxon>
        <taxon>Myxococcota</taxon>
        <taxon>Myxococcia</taxon>
        <taxon>Myxococcales</taxon>
        <taxon>Cystobacterineae</taxon>
        <taxon>Anaeromyxobacteraceae</taxon>
        <taxon>Anaeromyxobacter</taxon>
    </lineage>
</organism>
<feature type="domain" description="4Fe-4S ferredoxin-type" evidence="1">
    <location>
        <begin position="840"/>
        <end position="869"/>
    </location>
</feature>
<dbReference type="AlphaFoldDB" id="B8JDV5"/>
<sequence length="985" mass="105287">MPSLGLPIYGQKQGAGLDARRWRSVEEAAEAREVPPGEFPDDAAAVPEGFTRRGFLQVLGASVALAGLEACKPPRENVVSYVRPPAGVTPSLPSAYATVASRGGYAVGVVVTSHEGRPTKIEGNREHPSSRGGSDAMLQASILDLYDPRRLKGFTRAGRPLGFATLLREVSALARSHAQDGGARLRFLVEPTSSPAVADLRRRILERFPRARFDAWAPVGADAGRAGAAIAFGKPLDAAASLADADVILSLESDFLALEGDSLRLAREFGARRTAERMNRLYVAESAYTVTGGAADHRFRMRSADVLGFGRAVAAELAAKHGLAQLAPLGAPAGGERAKAAAAVAADLARARGRSAVLAGDRQPAAVHALAAALNGALGNAGKTVAYRPTALLDPAAGPDRLRALAGELEAGKVDALVVTAWNPAHTAPADVPLRKLLPKAKDTIALALREDDTVRLATWKIAATHPLEAWGDLRAADGTASIQQPLIAPLHESLSELELLAAFLDEGDHGTWRIVREGWRRRAGEAGFDGRWDGWLAAGVVAGSAVPPEPAQADLARVAEAVRAVAAPGASLELGFAADYKVLDGRFLENAWLQEYPHPITKLTWDNAAQLSAATAKQLGVESGDLVELSWRGRTLTAPALVVPGHADGSVLLTLGYGQALSGPVGKGVGHDAYALRTSDAPWFGAGVEVRKTGKRHPLATTQEHFSMQGRAIALALDAPELAHAKHELDEHRGPQATIHEPVDYSKNEYRWGMAIDLSRCIGCGACTVACQAENNIPVVGKEQVLRSREMHWLRVDRYFEGPVEDPASVSQPLACVHCEAAPCEYVCPVNATVHSEEGLNEMVYNRCVGTRYCSNNCPYKVRRFNWLDWHGTLEPTEKMVHNPDVTVRARGVMEKCTYCTQRIEHARIDARSSGRKIGGDEVVSACQQACPTEAIVFGNLNDPGSAVSKRHADARRYDLLHELGTRPRTAYLVKLRNPNPDLA</sequence>
<dbReference type="EMBL" id="CP001359">
    <property type="protein sequence ID" value="ACL64200.1"/>
    <property type="molecule type" value="Genomic_DNA"/>
</dbReference>
<dbReference type="Gene3D" id="3.40.228.10">
    <property type="entry name" value="Dimethylsulfoxide Reductase, domain 2"/>
    <property type="match status" value="1"/>
</dbReference>
<dbReference type="RefSeq" id="WP_012632213.1">
    <property type="nucleotide sequence ID" value="NC_011891.1"/>
</dbReference>
<proteinExistence type="predicted"/>
<dbReference type="PANTHER" id="PTHR42783:SF3">
    <property type="entry name" value="GLUTAMATE SYNTHASE [NADPH] SMALL CHAIN-RELATED"/>
    <property type="match status" value="1"/>
</dbReference>